<dbReference type="Proteomes" id="UP000749040">
    <property type="component" value="Unassembled WGS sequence"/>
</dbReference>
<organism evidence="4 5">
    <name type="scientific">Actinacidiphila acididurans</name>
    <dbReference type="NCBI Taxonomy" id="2784346"/>
    <lineage>
        <taxon>Bacteria</taxon>
        <taxon>Bacillati</taxon>
        <taxon>Actinomycetota</taxon>
        <taxon>Actinomycetes</taxon>
        <taxon>Kitasatosporales</taxon>
        <taxon>Streptomycetaceae</taxon>
        <taxon>Actinacidiphila</taxon>
    </lineage>
</organism>
<accession>A0ABS2TQU0</accession>
<dbReference type="Pfam" id="PF19803">
    <property type="entry name" value="DUF6286"/>
    <property type="match status" value="1"/>
</dbReference>
<gene>
    <name evidence="4" type="ORF">ITX44_14205</name>
</gene>
<proteinExistence type="predicted"/>
<keyword evidence="2" id="KW-0472">Membrane</keyword>
<name>A0ABS2TQU0_9ACTN</name>
<evidence type="ECO:0000259" key="3">
    <source>
        <dbReference type="Pfam" id="PF19803"/>
    </source>
</evidence>
<evidence type="ECO:0000313" key="5">
    <source>
        <dbReference type="Proteomes" id="UP000749040"/>
    </source>
</evidence>
<feature type="domain" description="DUF6286" evidence="3">
    <location>
        <begin position="132"/>
        <end position="236"/>
    </location>
</feature>
<protein>
    <recommendedName>
        <fullName evidence="3">DUF6286 domain-containing protein</fullName>
    </recommendedName>
</protein>
<comment type="caution">
    <text evidence="4">The sequence shown here is derived from an EMBL/GenBank/DDBJ whole genome shotgun (WGS) entry which is preliminary data.</text>
</comment>
<feature type="transmembrane region" description="Helical" evidence="2">
    <location>
        <begin position="121"/>
        <end position="142"/>
    </location>
</feature>
<feature type="compositionally biased region" description="Basic and acidic residues" evidence="1">
    <location>
        <begin position="39"/>
        <end position="48"/>
    </location>
</feature>
<evidence type="ECO:0000256" key="1">
    <source>
        <dbReference type="SAM" id="MobiDB-lite"/>
    </source>
</evidence>
<keyword evidence="2" id="KW-0812">Transmembrane</keyword>
<keyword evidence="5" id="KW-1185">Reference proteome</keyword>
<dbReference type="InterPro" id="IPR046253">
    <property type="entry name" value="DUF6286"/>
</dbReference>
<feature type="region of interest" description="Disordered" evidence="1">
    <location>
        <begin position="1"/>
        <end position="57"/>
    </location>
</feature>
<keyword evidence="2" id="KW-1133">Transmembrane helix</keyword>
<evidence type="ECO:0000256" key="2">
    <source>
        <dbReference type="SAM" id="Phobius"/>
    </source>
</evidence>
<reference evidence="4 5" key="1">
    <citation type="submission" date="2021-01" db="EMBL/GenBank/DDBJ databases">
        <title>Streptomyces acididurans sp. nov., isolated from a peat swamp forest soil.</title>
        <authorList>
            <person name="Chantavorakit T."/>
            <person name="Duangmal K."/>
        </authorList>
    </citation>
    <scope>NUCLEOTIDE SEQUENCE [LARGE SCALE GENOMIC DNA]</scope>
    <source>
        <strain evidence="4 5">KK5PA1</strain>
    </source>
</reference>
<dbReference type="RefSeq" id="WP_205357516.1">
    <property type="nucleotide sequence ID" value="NZ_JADKYB010000006.1"/>
</dbReference>
<sequence length="243" mass="26144">MSDEEPPAPSGDGPESGPGGGEDGGESGREQAAGPGKVSIEKRPEPERIPPYAVSSDEPGQVKARRFWSGRRVPAAITAAAALALSGLFLYDIASVRADRKAMQWRVRLADELATRHLGNVWIIVGASVAAALGLWLLVLALTPGERGLLPMVRRGPTTVRAGLDRRAAELVLRDRAMEVAGIRWARVVVGRRRITARAASHFRDLEDVRRDLTAALGDAVRQLGLARPPDLTVRVHRAEKKA</sequence>
<evidence type="ECO:0000313" key="4">
    <source>
        <dbReference type="EMBL" id="MBM9505684.1"/>
    </source>
</evidence>
<dbReference type="EMBL" id="JADKYB010000006">
    <property type="protein sequence ID" value="MBM9505684.1"/>
    <property type="molecule type" value="Genomic_DNA"/>
</dbReference>
<feature type="transmembrane region" description="Helical" evidence="2">
    <location>
        <begin position="73"/>
        <end position="91"/>
    </location>
</feature>